<evidence type="ECO:0000256" key="2">
    <source>
        <dbReference type="ARBA" id="ARBA00022475"/>
    </source>
</evidence>
<feature type="transmembrane region" description="Helical" evidence="6">
    <location>
        <begin position="7"/>
        <end position="29"/>
    </location>
</feature>
<evidence type="ECO:0000256" key="6">
    <source>
        <dbReference type="SAM" id="Phobius"/>
    </source>
</evidence>
<evidence type="ECO:0000313" key="8">
    <source>
        <dbReference type="EMBL" id="SUX41708.1"/>
    </source>
</evidence>
<dbReference type="GeneID" id="303675254"/>
<comment type="subcellular location">
    <subcellularLocation>
        <location evidence="1">Cell membrane</location>
        <topology evidence="1">Multi-pass membrane protein</topology>
    </subcellularLocation>
</comment>
<gene>
    <name evidence="8" type="ORF">NCTC13560_00508</name>
    <name evidence="7" type="ORF">SAMN05421682_11367</name>
</gene>
<evidence type="ECO:0000313" key="10">
    <source>
        <dbReference type="Proteomes" id="UP000255231"/>
    </source>
</evidence>
<feature type="transmembrane region" description="Helical" evidence="6">
    <location>
        <begin position="84"/>
        <end position="106"/>
    </location>
</feature>
<protein>
    <submittedName>
        <fullName evidence="7">Membrane protein involved in the export of O-antigen and teichoic acid</fullName>
    </submittedName>
    <submittedName>
        <fullName evidence="8">Polysaccharide biosynthesis protein</fullName>
    </submittedName>
</protein>
<keyword evidence="2" id="KW-1003">Cell membrane</keyword>
<dbReference type="RefSeq" id="WP_076562102.1">
    <property type="nucleotide sequence ID" value="NZ_CP033929.1"/>
</dbReference>
<evidence type="ECO:0000313" key="9">
    <source>
        <dbReference type="Proteomes" id="UP000185725"/>
    </source>
</evidence>
<keyword evidence="9" id="KW-1185">Reference proteome</keyword>
<dbReference type="Proteomes" id="UP000255231">
    <property type="component" value="Unassembled WGS sequence"/>
</dbReference>
<dbReference type="EMBL" id="UFVS01000001">
    <property type="protein sequence ID" value="SUX41708.1"/>
    <property type="molecule type" value="Genomic_DNA"/>
</dbReference>
<evidence type="ECO:0000256" key="4">
    <source>
        <dbReference type="ARBA" id="ARBA00022989"/>
    </source>
</evidence>
<reference evidence="7 9" key="1">
    <citation type="submission" date="2017-01" db="EMBL/GenBank/DDBJ databases">
        <authorList>
            <person name="Varghese N."/>
            <person name="Submissions S."/>
        </authorList>
    </citation>
    <scope>NUCLEOTIDE SEQUENCE [LARGE SCALE GENOMIC DNA]</scope>
    <source>
        <strain evidence="7 9">ATCC 27950</strain>
    </source>
</reference>
<keyword evidence="3 6" id="KW-0812">Transmembrane</keyword>
<feature type="transmembrane region" description="Helical" evidence="6">
    <location>
        <begin position="41"/>
        <end position="72"/>
    </location>
</feature>
<evidence type="ECO:0000256" key="1">
    <source>
        <dbReference type="ARBA" id="ARBA00004651"/>
    </source>
</evidence>
<sequence>MDSTKKTLINVITSGGQVALVGLIYYFLYKFLLDELGIKRLGVWSVVMSASSLANLADLGIATSMVRFVALYDYQKNMKRIPHLIFTGVMLNLIIFIPICLIIWPSAYFILENIIEKDYIDLAHELLPFSLICVLLNSLAGVYGSLLDGFRKNYLRNFIFTLSSVIFFLLSFWSVKKYGLIGVVWSQVIQSLVSLVLCILVSAKLFKFNPLKWRWNSYIFKEIFSYGIKFQVTSITGILNEPVTKILLAKFGGLAFTGYYEMANKLIMQIRGVIVSANQSLIPLLVKESVESKNKTYFSVLSISFAAVFVVALISLSSINIISVFISEIWIGKHETIFINILLFLSICMFINLLSAPTYFSLISTSKLNPVIQSQLLMAIINITLGFILGNIFKGYGIVFVWMIVVIVGSLYLLNSVGFKNTFSFLQKYRTSVFFLFTTCILNVALSWLYNDSAYVFFIINICLSASIIYISLIYKREPSS</sequence>
<feature type="transmembrane region" description="Helical" evidence="6">
    <location>
        <begin position="399"/>
        <end position="419"/>
    </location>
</feature>
<feature type="transmembrane region" description="Helical" evidence="6">
    <location>
        <begin position="455"/>
        <end position="475"/>
    </location>
</feature>
<proteinExistence type="predicted"/>
<evidence type="ECO:0000313" key="7">
    <source>
        <dbReference type="EMBL" id="SIR14867.1"/>
    </source>
</evidence>
<evidence type="ECO:0000256" key="3">
    <source>
        <dbReference type="ARBA" id="ARBA00022692"/>
    </source>
</evidence>
<reference evidence="8 10" key="2">
    <citation type="submission" date="2018-06" db="EMBL/GenBank/DDBJ databases">
        <authorList>
            <consortium name="Pathogen Informatics"/>
            <person name="Doyle S."/>
        </authorList>
    </citation>
    <scope>NUCLEOTIDE SEQUENCE [LARGE SCALE GENOMIC DNA]</scope>
    <source>
        <strain evidence="8 10">NCTC13560</strain>
    </source>
</reference>
<dbReference type="EMBL" id="FTMF01000013">
    <property type="protein sequence ID" value="SIR14867.1"/>
    <property type="molecule type" value="Genomic_DNA"/>
</dbReference>
<evidence type="ECO:0000256" key="5">
    <source>
        <dbReference type="ARBA" id="ARBA00023136"/>
    </source>
</evidence>
<feature type="transmembrane region" description="Helical" evidence="6">
    <location>
        <begin position="187"/>
        <end position="206"/>
    </location>
</feature>
<dbReference type="PANTHER" id="PTHR30250">
    <property type="entry name" value="PST FAMILY PREDICTED COLANIC ACID TRANSPORTER"/>
    <property type="match status" value="1"/>
</dbReference>
<dbReference type="AlphaFoldDB" id="A0A381F5F9"/>
<dbReference type="Proteomes" id="UP000185725">
    <property type="component" value="Unassembled WGS sequence"/>
</dbReference>
<name>A0A381F5F9_9FLAO</name>
<dbReference type="OrthoDB" id="1226227at2"/>
<keyword evidence="5 6" id="KW-0472">Membrane</keyword>
<dbReference type="Pfam" id="PF01943">
    <property type="entry name" value="Polysacc_synt"/>
    <property type="match status" value="1"/>
</dbReference>
<dbReference type="GO" id="GO:0005886">
    <property type="term" value="C:plasma membrane"/>
    <property type="evidence" value="ECO:0007669"/>
    <property type="project" value="UniProtKB-SubCell"/>
</dbReference>
<feature type="transmembrane region" description="Helical" evidence="6">
    <location>
        <begin position="376"/>
        <end position="393"/>
    </location>
</feature>
<feature type="transmembrane region" description="Helical" evidence="6">
    <location>
        <begin position="126"/>
        <end position="146"/>
    </location>
</feature>
<dbReference type="KEGG" id="cil:EG358_16245"/>
<dbReference type="InterPro" id="IPR050833">
    <property type="entry name" value="Poly_Biosynth_Transport"/>
</dbReference>
<feature type="transmembrane region" description="Helical" evidence="6">
    <location>
        <begin position="158"/>
        <end position="175"/>
    </location>
</feature>
<dbReference type="InterPro" id="IPR002797">
    <property type="entry name" value="Polysacc_synth"/>
</dbReference>
<feature type="transmembrane region" description="Helical" evidence="6">
    <location>
        <begin position="297"/>
        <end position="325"/>
    </location>
</feature>
<accession>A0A381F5F9</accession>
<dbReference type="PANTHER" id="PTHR30250:SF26">
    <property type="entry name" value="PSMA PROTEIN"/>
    <property type="match status" value="1"/>
</dbReference>
<keyword evidence="4 6" id="KW-1133">Transmembrane helix</keyword>
<organism evidence="8 10">
    <name type="scientific">Chryseobacterium indoltheticum</name>
    <dbReference type="NCBI Taxonomy" id="254"/>
    <lineage>
        <taxon>Bacteria</taxon>
        <taxon>Pseudomonadati</taxon>
        <taxon>Bacteroidota</taxon>
        <taxon>Flavobacteriia</taxon>
        <taxon>Flavobacteriales</taxon>
        <taxon>Weeksellaceae</taxon>
        <taxon>Chryseobacterium group</taxon>
        <taxon>Chryseobacterium</taxon>
    </lineage>
</organism>
<feature type="transmembrane region" description="Helical" evidence="6">
    <location>
        <begin position="337"/>
        <end position="355"/>
    </location>
</feature>
<feature type="transmembrane region" description="Helical" evidence="6">
    <location>
        <begin position="431"/>
        <end position="449"/>
    </location>
</feature>